<dbReference type="GO" id="GO:0005886">
    <property type="term" value="C:plasma membrane"/>
    <property type="evidence" value="ECO:0007669"/>
    <property type="project" value="UniProtKB-SubCell"/>
</dbReference>
<keyword evidence="11 12" id="KW-0472">Membrane</keyword>
<keyword evidence="10" id="KW-0408">Iron</keyword>
<evidence type="ECO:0000256" key="7">
    <source>
        <dbReference type="ARBA" id="ARBA00022723"/>
    </source>
</evidence>
<dbReference type="PIRSF" id="PIRSF000267">
    <property type="entry name" value="Cyt_oxidse_sub2"/>
    <property type="match status" value="1"/>
</dbReference>
<accession>A0A2T0PWB2</accession>
<protein>
    <submittedName>
        <fullName evidence="13">Cytochrome bd-I ubiquinol oxidase subunit 2 apoprotein</fullName>
    </submittedName>
</protein>
<dbReference type="PANTHER" id="PTHR43141">
    <property type="entry name" value="CYTOCHROME BD2 SUBUNIT II"/>
    <property type="match status" value="1"/>
</dbReference>
<feature type="transmembrane region" description="Helical" evidence="12">
    <location>
        <begin position="76"/>
        <end position="97"/>
    </location>
</feature>
<dbReference type="PANTHER" id="PTHR43141:SF5">
    <property type="entry name" value="CYTOCHROME BD-I UBIQUINOL OXIDASE SUBUNIT 2"/>
    <property type="match status" value="1"/>
</dbReference>
<proteinExistence type="inferred from homology"/>
<sequence>MELDLPLIWFALIAVMWTGYFVLEGFDFGVGVLLPVLGRHPDDRRVMLTAIGPVWDGNEVWLILAVGATFAAFPPWYASLLSGFVLPLLAVIVALILRGAALEYRGKRDDARWRARWDLAITAGSAVPAVMWGLIFATVVRGVPMDADGVVSLGLAELLHPHSLLGGLATLALFTLHGAVFISLKTDGAIRARARATALATAAVAVPATAAFAVWTAYGQGWPLAAALCAAGLATLGTGAIAVGREGWAFTATAAAIALTTATVFGALFPAVLPSSTDPAFSLTIANAASAPYTLTLLSWVALAFTPIVLAYQGWTYWVFRRRLIRTDVTAPSEALTRY</sequence>
<dbReference type="OrthoDB" id="9776710at2"/>
<keyword evidence="4" id="KW-1003">Cell membrane</keyword>
<evidence type="ECO:0000256" key="4">
    <source>
        <dbReference type="ARBA" id="ARBA00022475"/>
    </source>
</evidence>
<feature type="transmembrane region" description="Helical" evidence="12">
    <location>
        <begin position="293"/>
        <end position="315"/>
    </location>
</feature>
<keyword evidence="3" id="KW-0813">Transport</keyword>
<dbReference type="RefSeq" id="WP_106251919.1">
    <property type="nucleotide sequence ID" value="NZ_PVZC01000009.1"/>
</dbReference>
<feature type="transmembrane region" description="Helical" evidence="12">
    <location>
        <begin position="46"/>
        <end position="70"/>
    </location>
</feature>
<evidence type="ECO:0000256" key="12">
    <source>
        <dbReference type="SAM" id="Phobius"/>
    </source>
</evidence>
<dbReference type="EMBL" id="PVZC01000009">
    <property type="protein sequence ID" value="PRX95648.1"/>
    <property type="molecule type" value="Genomic_DNA"/>
</dbReference>
<evidence type="ECO:0000256" key="3">
    <source>
        <dbReference type="ARBA" id="ARBA00022448"/>
    </source>
</evidence>
<evidence type="ECO:0000313" key="14">
    <source>
        <dbReference type="Proteomes" id="UP000237846"/>
    </source>
</evidence>
<dbReference type="GO" id="GO:0016682">
    <property type="term" value="F:oxidoreductase activity, acting on diphenols and related substances as donors, oxygen as acceptor"/>
    <property type="evidence" value="ECO:0007669"/>
    <property type="project" value="TreeGrafter"/>
</dbReference>
<evidence type="ECO:0000313" key="13">
    <source>
        <dbReference type="EMBL" id="PRX95648.1"/>
    </source>
</evidence>
<evidence type="ECO:0000256" key="11">
    <source>
        <dbReference type="ARBA" id="ARBA00023136"/>
    </source>
</evidence>
<dbReference type="Proteomes" id="UP000237846">
    <property type="component" value="Unassembled WGS sequence"/>
</dbReference>
<gene>
    <name evidence="13" type="ORF">CLV72_109257</name>
</gene>
<keyword evidence="7" id="KW-0479">Metal-binding</keyword>
<evidence type="ECO:0000256" key="2">
    <source>
        <dbReference type="ARBA" id="ARBA00007543"/>
    </source>
</evidence>
<comment type="subcellular location">
    <subcellularLocation>
        <location evidence="1">Cell membrane</location>
        <topology evidence="1">Multi-pass membrane protein</topology>
    </subcellularLocation>
</comment>
<comment type="caution">
    <text evidence="13">The sequence shown here is derived from an EMBL/GenBank/DDBJ whole genome shotgun (WGS) entry which is preliminary data.</text>
</comment>
<reference evidence="13 14" key="1">
    <citation type="submission" date="2018-03" db="EMBL/GenBank/DDBJ databases">
        <title>Genomic Encyclopedia of Archaeal and Bacterial Type Strains, Phase II (KMG-II): from individual species to whole genera.</title>
        <authorList>
            <person name="Goeker M."/>
        </authorList>
    </citation>
    <scope>NUCLEOTIDE SEQUENCE [LARGE SCALE GENOMIC DNA]</scope>
    <source>
        <strain evidence="13 14">DSM 45601</strain>
    </source>
</reference>
<feature type="transmembrane region" description="Helical" evidence="12">
    <location>
        <begin position="163"/>
        <end position="184"/>
    </location>
</feature>
<feature type="transmembrane region" description="Helical" evidence="12">
    <location>
        <begin position="117"/>
        <end position="143"/>
    </location>
</feature>
<evidence type="ECO:0000256" key="1">
    <source>
        <dbReference type="ARBA" id="ARBA00004651"/>
    </source>
</evidence>
<feature type="transmembrane region" description="Helical" evidence="12">
    <location>
        <begin position="6"/>
        <end position="34"/>
    </location>
</feature>
<evidence type="ECO:0000256" key="10">
    <source>
        <dbReference type="ARBA" id="ARBA00023004"/>
    </source>
</evidence>
<dbReference type="InterPro" id="IPR003317">
    <property type="entry name" value="Cyt-d_oxidase_su2"/>
</dbReference>
<feature type="transmembrane region" description="Helical" evidence="12">
    <location>
        <begin position="250"/>
        <end position="273"/>
    </location>
</feature>
<keyword evidence="9 12" id="KW-1133">Transmembrane helix</keyword>
<keyword evidence="6 12" id="KW-0812">Transmembrane</keyword>
<dbReference type="Pfam" id="PF02322">
    <property type="entry name" value="Cyt_bd_oxida_II"/>
    <property type="match status" value="1"/>
</dbReference>
<keyword evidence="5" id="KW-0349">Heme</keyword>
<comment type="similarity">
    <text evidence="2">Belongs to the cytochrome ubiquinol oxidase subunit 2 family.</text>
</comment>
<feature type="transmembrane region" description="Helical" evidence="12">
    <location>
        <begin position="196"/>
        <end position="218"/>
    </location>
</feature>
<dbReference type="AlphaFoldDB" id="A0A2T0PWB2"/>
<evidence type="ECO:0000256" key="8">
    <source>
        <dbReference type="ARBA" id="ARBA00022982"/>
    </source>
</evidence>
<dbReference type="NCBIfam" id="TIGR00203">
    <property type="entry name" value="cydB"/>
    <property type="match status" value="1"/>
</dbReference>
<evidence type="ECO:0000256" key="5">
    <source>
        <dbReference type="ARBA" id="ARBA00022617"/>
    </source>
</evidence>
<organism evidence="13 14">
    <name type="scientific">Allonocardiopsis opalescens</name>
    <dbReference type="NCBI Taxonomy" id="1144618"/>
    <lineage>
        <taxon>Bacteria</taxon>
        <taxon>Bacillati</taxon>
        <taxon>Actinomycetota</taxon>
        <taxon>Actinomycetes</taxon>
        <taxon>Streptosporangiales</taxon>
        <taxon>Allonocardiopsis</taxon>
    </lineage>
</organism>
<evidence type="ECO:0000256" key="9">
    <source>
        <dbReference type="ARBA" id="ARBA00022989"/>
    </source>
</evidence>
<dbReference type="GO" id="GO:0009055">
    <property type="term" value="F:electron transfer activity"/>
    <property type="evidence" value="ECO:0007669"/>
    <property type="project" value="TreeGrafter"/>
</dbReference>
<keyword evidence="14" id="KW-1185">Reference proteome</keyword>
<keyword evidence="8" id="KW-0249">Electron transport</keyword>
<evidence type="ECO:0000256" key="6">
    <source>
        <dbReference type="ARBA" id="ARBA00022692"/>
    </source>
</evidence>
<name>A0A2T0PWB2_9ACTN</name>
<dbReference type="GO" id="GO:0019646">
    <property type="term" value="P:aerobic electron transport chain"/>
    <property type="evidence" value="ECO:0007669"/>
    <property type="project" value="TreeGrafter"/>
</dbReference>
<feature type="transmembrane region" description="Helical" evidence="12">
    <location>
        <begin position="224"/>
        <end position="243"/>
    </location>
</feature>
<dbReference type="GO" id="GO:0070069">
    <property type="term" value="C:cytochrome complex"/>
    <property type="evidence" value="ECO:0007669"/>
    <property type="project" value="TreeGrafter"/>
</dbReference>
<dbReference type="GO" id="GO:0046872">
    <property type="term" value="F:metal ion binding"/>
    <property type="evidence" value="ECO:0007669"/>
    <property type="project" value="UniProtKB-KW"/>
</dbReference>